<accession>A0A1H1Y7P2</accession>
<dbReference type="InterPro" id="IPR005321">
    <property type="entry name" value="Peptidase_S58_DmpA"/>
</dbReference>
<keyword evidence="3" id="KW-1185">Reference proteome</keyword>
<dbReference type="GO" id="GO:0004177">
    <property type="term" value="F:aminopeptidase activity"/>
    <property type="evidence" value="ECO:0007669"/>
    <property type="project" value="UniProtKB-KW"/>
</dbReference>
<dbReference type="PANTHER" id="PTHR36512:SF3">
    <property type="entry name" value="BLR5678 PROTEIN"/>
    <property type="match status" value="1"/>
</dbReference>
<evidence type="ECO:0000256" key="1">
    <source>
        <dbReference type="ARBA" id="ARBA00007068"/>
    </source>
</evidence>
<dbReference type="Gene3D" id="3.60.70.12">
    <property type="entry name" value="L-amino peptidase D-ALA esterase/amidase"/>
    <property type="match status" value="1"/>
</dbReference>
<sequence length="375" mass="39193">MRARDFGITLGLGKPGPHNAITDVPGVRVGHATLDKVHDGKPVRTGVSVIEPRVAAARYQPCFAGCHVLNGNGDATGLEWIREAGLLTTPIATTNTHSVGVVRDALIAHEHATLADTSTYWCMPVVMETYDGVLNDIWGQHVNAELVHQALAAASAGPVAEGAVGGGTGMICHEFKGGIGTASRALSAEQGGWTVGAFVQANHGQRRDLRVDGYPVGRRLQDLPSPFGEQDTPGMGSIVVVLATDAPLLPHQCQRLAQRASLGIARTGGGTDDSSGDIFLAFSTGNTGLAPADYNRRDLPRTAQVDMVNNDYISPLFAAAAEAVEEAIINALLAGRPMLAGDGREVPALQGKRLIEALEAVGWQARVDTKSGAKA</sequence>
<dbReference type="CDD" id="cd02253">
    <property type="entry name" value="DmpA"/>
    <property type="match status" value="1"/>
</dbReference>
<name>A0A1H1Y7P2_9PSED</name>
<dbReference type="InterPro" id="IPR016117">
    <property type="entry name" value="ArgJ-like_dom_sf"/>
</dbReference>
<evidence type="ECO:0000313" key="3">
    <source>
        <dbReference type="Proteomes" id="UP000199524"/>
    </source>
</evidence>
<comment type="similarity">
    <text evidence="1">Belongs to the peptidase S58 family.</text>
</comment>
<proteinExistence type="inferred from homology"/>
<dbReference type="AlphaFoldDB" id="A0A1H1Y7P2"/>
<dbReference type="Proteomes" id="UP000199524">
    <property type="component" value="Chromosome I"/>
</dbReference>
<dbReference type="Pfam" id="PF03576">
    <property type="entry name" value="Peptidase_S58"/>
    <property type="match status" value="1"/>
</dbReference>
<evidence type="ECO:0000313" key="2">
    <source>
        <dbReference type="EMBL" id="SDT17424.1"/>
    </source>
</evidence>
<dbReference type="PANTHER" id="PTHR36512">
    <property type="entry name" value="D-AMINOPEPTIDASE"/>
    <property type="match status" value="1"/>
</dbReference>
<keyword evidence="2" id="KW-0031">Aminopeptidase</keyword>
<organism evidence="2 3">
    <name type="scientific">Pseudomonas asplenii</name>
    <dbReference type="NCBI Taxonomy" id="53407"/>
    <lineage>
        <taxon>Bacteria</taxon>
        <taxon>Pseudomonadati</taxon>
        <taxon>Pseudomonadota</taxon>
        <taxon>Gammaproteobacteria</taxon>
        <taxon>Pseudomonadales</taxon>
        <taxon>Pseudomonadaceae</taxon>
        <taxon>Pseudomonas</taxon>
    </lineage>
</organism>
<reference evidence="3" key="1">
    <citation type="submission" date="2016-10" db="EMBL/GenBank/DDBJ databases">
        <authorList>
            <person name="Varghese N."/>
            <person name="Submissions S."/>
        </authorList>
    </citation>
    <scope>NUCLEOTIDE SEQUENCE [LARGE SCALE GENOMIC DNA]</scope>
    <source>
        <strain evidence="3">ATCC 23835</strain>
    </source>
</reference>
<dbReference type="GeneID" id="300209177"/>
<dbReference type="SUPFAM" id="SSF56266">
    <property type="entry name" value="DmpA/ArgJ-like"/>
    <property type="match status" value="1"/>
</dbReference>
<dbReference type="EMBL" id="LT629777">
    <property type="protein sequence ID" value="SDT17424.1"/>
    <property type="molecule type" value="Genomic_DNA"/>
</dbReference>
<protein>
    <submittedName>
        <fullName evidence="2">D-aminopeptidase</fullName>
    </submittedName>
</protein>
<keyword evidence="2" id="KW-0645">Protease</keyword>
<gene>
    <name evidence="2" type="ORF">SAMN05216598_4271</name>
</gene>
<keyword evidence="2" id="KW-0378">Hydrolase</keyword>
<dbReference type="RefSeq" id="WP_090208527.1">
    <property type="nucleotide sequence ID" value="NZ_LT629777.1"/>
</dbReference>